<proteinExistence type="predicted"/>
<name>A0A0F8WBC3_9ZZZZ</name>
<organism evidence="1">
    <name type="scientific">marine sediment metagenome</name>
    <dbReference type="NCBI Taxonomy" id="412755"/>
    <lineage>
        <taxon>unclassified sequences</taxon>
        <taxon>metagenomes</taxon>
        <taxon>ecological metagenomes</taxon>
    </lineage>
</organism>
<reference evidence="1" key="1">
    <citation type="journal article" date="2015" name="Nature">
        <title>Complex archaea that bridge the gap between prokaryotes and eukaryotes.</title>
        <authorList>
            <person name="Spang A."/>
            <person name="Saw J.H."/>
            <person name="Jorgensen S.L."/>
            <person name="Zaremba-Niedzwiedzka K."/>
            <person name="Martijn J."/>
            <person name="Lind A.E."/>
            <person name="van Eijk R."/>
            <person name="Schleper C."/>
            <person name="Guy L."/>
            <person name="Ettema T.J."/>
        </authorList>
    </citation>
    <scope>NUCLEOTIDE SEQUENCE</scope>
</reference>
<protein>
    <submittedName>
        <fullName evidence="1">Uncharacterized protein</fullName>
    </submittedName>
</protein>
<dbReference type="AlphaFoldDB" id="A0A0F8WBC3"/>
<sequence length="197" mass="21586">MEFVIKNADTGDTAKVDGNKNLHVLSRSHDSREIYTFLESHFSLHAICHLETEASGAFMMVEYTGSKLLMIKGVRLSAHTLTDGLIIQPVKNPSTTSNGTNVSKTNIIQKRFSSGENLEAVLTISDNVSDIDFTNGEPFDSEILKSEESVKFDDVSIIKKGDIYLVSWATLDGLAAIDAELVDVTIDCIEITESDVI</sequence>
<dbReference type="EMBL" id="LAZR01066275">
    <property type="protein sequence ID" value="KKK53898.1"/>
    <property type="molecule type" value="Genomic_DNA"/>
</dbReference>
<gene>
    <name evidence="1" type="ORF">LCGC14_3090170</name>
</gene>
<comment type="caution">
    <text evidence="1">The sequence shown here is derived from an EMBL/GenBank/DDBJ whole genome shotgun (WGS) entry which is preliminary data.</text>
</comment>
<evidence type="ECO:0000313" key="1">
    <source>
        <dbReference type="EMBL" id="KKK53898.1"/>
    </source>
</evidence>
<accession>A0A0F8WBC3</accession>